<protein>
    <submittedName>
        <fullName evidence="5">Ribose transport system substrate-binding protein</fullName>
    </submittedName>
</protein>
<organism evidence="5 6">
    <name type="scientific">Labrys monachus</name>
    <dbReference type="NCBI Taxonomy" id="217067"/>
    <lineage>
        <taxon>Bacteria</taxon>
        <taxon>Pseudomonadati</taxon>
        <taxon>Pseudomonadota</taxon>
        <taxon>Alphaproteobacteria</taxon>
        <taxon>Hyphomicrobiales</taxon>
        <taxon>Xanthobacteraceae</taxon>
        <taxon>Labrys</taxon>
    </lineage>
</organism>
<comment type="caution">
    <text evidence="5">The sequence shown here is derived from an EMBL/GenBank/DDBJ whole genome shotgun (WGS) entry which is preliminary data.</text>
</comment>
<dbReference type="PANTHER" id="PTHR46847:SF1">
    <property type="entry name" value="D-ALLOSE-BINDING PERIPLASMIC PROTEIN-RELATED"/>
    <property type="match status" value="1"/>
</dbReference>
<dbReference type="EMBL" id="JAUSVK010000001">
    <property type="protein sequence ID" value="MDQ0396003.1"/>
    <property type="molecule type" value="Genomic_DNA"/>
</dbReference>
<accession>A0ABU0FPL5</accession>
<dbReference type="Gene3D" id="3.40.50.2300">
    <property type="match status" value="2"/>
</dbReference>
<dbReference type="InterPro" id="IPR025997">
    <property type="entry name" value="SBP_2_dom"/>
</dbReference>
<keyword evidence="6" id="KW-1185">Reference proteome</keyword>
<dbReference type="RefSeq" id="WP_307435579.1">
    <property type="nucleotide sequence ID" value="NZ_JAUSVK010000001.1"/>
</dbReference>
<dbReference type="Proteomes" id="UP001237448">
    <property type="component" value="Unassembled WGS sequence"/>
</dbReference>
<sequence length="407" mass="43056">MFPEETAPVAHKTARSARVLPRTLRAAALIAATVIGGHALAQSATRAEPYPKWPDPVIKETLSVDEAKAIVAERTKPQTEWKGPTDGPKAPAGDFTIAYVSPDQSYTPHVLWGRGVEEGAKALGWKVLTFNGQGTVSGTLSAMQQALAANPVAIITPADANALQKPIKDAVARHIPVIGIHATAFPGPSPELGLYHNIVSNPAEIGQTEAAYVIAMSEGKAQDIHMVDNSYAIARFKAKATTTPIANCPTCKMLETINMPLGEASNRMTPAITGLLGKYGDSWWMTTCCDGYYTNAAAALRSAGASPDKIKLVGADAPPSAYDMIRKGGFEVASVPEPSSLFGYEAVDAVVHAMAGQEPAKFIQPTFLIVKENVDSEGGSKNEFVPSNNFACHYLNIWKGTKNACGG</sequence>
<comment type="subcellular location">
    <subcellularLocation>
        <location evidence="1">Cell envelope</location>
    </subcellularLocation>
</comment>
<evidence type="ECO:0000313" key="6">
    <source>
        <dbReference type="Proteomes" id="UP001237448"/>
    </source>
</evidence>
<evidence type="ECO:0000313" key="5">
    <source>
        <dbReference type="EMBL" id="MDQ0396003.1"/>
    </source>
</evidence>
<dbReference type="Pfam" id="PF13407">
    <property type="entry name" value="Peripla_BP_4"/>
    <property type="match status" value="1"/>
</dbReference>
<evidence type="ECO:0000256" key="1">
    <source>
        <dbReference type="ARBA" id="ARBA00004196"/>
    </source>
</evidence>
<keyword evidence="3" id="KW-0732">Signal</keyword>
<evidence type="ECO:0000259" key="4">
    <source>
        <dbReference type="Pfam" id="PF13407"/>
    </source>
</evidence>
<proteinExistence type="inferred from homology"/>
<dbReference type="PANTHER" id="PTHR46847">
    <property type="entry name" value="D-ALLOSE-BINDING PERIPLASMIC PROTEIN-RELATED"/>
    <property type="match status" value="1"/>
</dbReference>
<feature type="domain" description="Periplasmic binding protein" evidence="4">
    <location>
        <begin position="97"/>
        <end position="358"/>
    </location>
</feature>
<comment type="similarity">
    <text evidence="2">Belongs to the bacterial solute-binding protein 2 family.</text>
</comment>
<dbReference type="SUPFAM" id="SSF53822">
    <property type="entry name" value="Periplasmic binding protein-like I"/>
    <property type="match status" value="1"/>
</dbReference>
<reference evidence="5 6" key="1">
    <citation type="submission" date="2023-07" db="EMBL/GenBank/DDBJ databases">
        <title>Genomic Encyclopedia of Type Strains, Phase IV (KMG-IV): sequencing the most valuable type-strain genomes for metagenomic binning, comparative biology and taxonomic classification.</title>
        <authorList>
            <person name="Goeker M."/>
        </authorList>
    </citation>
    <scope>NUCLEOTIDE SEQUENCE [LARGE SCALE GENOMIC DNA]</scope>
    <source>
        <strain evidence="5 6">DSM 5896</strain>
    </source>
</reference>
<evidence type="ECO:0000256" key="2">
    <source>
        <dbReference type="ARBA" id="ARBA00007639"/>
    </source>
</evidence>
<evidence type="ECO:0000256" key="3">
    <source>
        <dbReference type="ARBA" id="ARBA00022729"/>
    </source>
</evidence>
<name>A0ABU0FPL5_9HYPH</name>
<gene>
    <name evidence="5" type="ORF">J3R73_005795</name>
</gene>
<dbReference type="InterPro" id="IPR028082">
    <property type="entry name" value="Peripla_BP_I"/>
</dbReference>